<accession>A0ABV9DZA6</accession>
<proteinExistence type="predicted"/>
<evidence type="ECO:0000259" key="1">
    <source>
        <dbReference type="Pfam" id="PF12697"/>
    </source>
</evidence>
<organism evidence="2 3">
    <name type="scientific">Nocardiopsis mangrovi</name>
    <dbReference type="NCBI Taxonomy" id="1179818"/>
    <lineage>
        <taxon>Bacteria</taxon>
        <taxon>Bacillati</taxon>
        <taxon>Actinomycetota</taxon>
        <taxon>Actinomycetes</taxon>
        <taxon>Streptosporangiales</taxon>
        <taxon>Nocardiopsidaceae</taxon>
        <taxon>Nocardiopsis</taxon>
    </lineage>
</organism>
<dbReference type="RefSeq" id="WP_378577129.1">
    <property type="nucleotide sequence ID" value="NZ_JBHSFQ010000022.1"/>
</dbReference>
<dbReference type="Pfam" id="PF12697">
    <property type="entry name" value="Abhydrolase_6"/>
    <property type="match status" value="1"/>
</dbReference>
<dbReference type="PRINTS" id="PR00111">
    <property type="entry name" value="ABHYDROLASE"/>
</dbReference>
<keyword evidence="3" id="KW-1185">Reference proteome</keyword>
<comment type="caution">
    <text evidence="2">The sequence shown here is derived from an EMBL/GenBank/DDBJ whole genome shotgun (WGS) entry which is preliminary data.</text>
</comment>
<dbReference type="SUPFAM" id="SSF53474">
    <property type="entry name" value="alpha/beta-Hydrolases"/>
    <property type="match status" value="1"/>
</dbReference>
<dbReference type="PANTHER" id="PTHR43798">
    <property type="entry name" value="MONOACYLGLYCEROL LIPASE"/>
    <property type="match status" value="1"/>
</dbReference>
<dbReference type="Gene3D" id="3.40.50.1820">
    <property type="entry name" value="alpha/beta hydrolase"/>
    <property type="match status" value="2"/>
</dbReference>
<name>A0ABV9DZA6_9ACTN</name>
<protein>
    <submittedName>
        <fullName evidence="2">Alpha/beta fold hydrolase</fullName>
    </submittedName>
</protein>
<gene>
    <name evidence="2" type="ORF">ACFO4E_20355</name>
</gene>
<sequence length="252" mass="26645">MGRYADVDGVHTWYDDRGHGDPLVLLHGSLSDSRVFDGSLTPLDDRFRLLAPDRRGHGRTPDTEGPISLDIMARDTVAFLEQVAGGPASLAGHGAGATVALMTAVRRPDLVERLVLISAAFRHEGMILRPGVSGGVTPEIADAYAEVSPDGRDHLPVVLEKLALSAAAEPDLTEHELSAVTARTLVVSGDDDLVTLEHTVALYRALPSAELAVVPGTSHALLLEKPGTVHHLVGGFLTGEPASTLLPVRRAH</sequence>
<dbReference type="InterPro" id="IPR000073">
    <property type="entry name" value="AB_hydrolase_1"/>
</dbReference>
<dbReference type="InterPro" id="IPR050266">
    <property type="entry name" value="AB_hydrolase_sf"/>
</dbReference>
<evidence type="ECO:0000313" key="3">
    <source>
        <dbReference type="Proteomes" id="UP001595923"/>
    </source>
</evidence>
<dbReference type="Proteomes" id="UP001595923">
    <property type="component" value="Unassembled WGS sequence"/>
</dbReference>
<reference evidence="3" key="1">
    <citation type="journal article" date="2019" name="Int. J. Syst. Evol. Microbiol.">
        <title>The Global Catalogue of Microorganisms (GCM) 10K type strain sequencing project: providing services to taxonomists for standard genome sequencing and annotation.</title>
        <authorList>
            <consortium name="The Broad Institute Genomics Platform"/>
            <consortium name="The Broad Institute Genome Sequencing Center for Infectious Disease"/>
            <person name="Wu L."/>
            <person name="Ma J."/>
        </authorList>
    </citation>
    <scope>NUCLEOTIDE SEQUENCE [LARGE SCALE GENOMIC DNA]</scope>
    <source>
        <strain evidence="3">XZYJ18</strain>
    </source>
</reference>
<dbReference type="GO" id="GO:0016787">
    <property type="term" value="F:hydrolase activity"/>
    <property type="evidence" value="ECO:0007669"/>
    <property type="project" value="UniProtKB-KW"/>
</dbReference>
<feature type="domain" description="AB hydrolase-1" evidence="1">
    <location>
        <begin position="23"/>
        <end position="228"/>
    </location>
</feature>
<dbReference type="InterPro" id="IPR029058">
    <property type="entry name" value="AB_hydrolase_fold"/>
</dbReference>
<keyword evidence="2" id="KW-0378">Hydrolase</keyword>
<evidence type="ECO:0000313" key="2">
    <source>
        <dbReference type="EMBL" id="MFC4564220.1"/>
    </source>
</evidence>
<dbReference type="EMBL" id="JBHSFQ010000022">
    <property type="protein sequence ID" value="MFC4564220.1"/>
    <property type="molecule type" value="Genomic_DNA"/>
</dbReference>